<dbReference type="Proteomes" id="UP001236369">
    <property type="component" value="Unassembled WGS sequence"/>
</dbReference>
<accession>A0ABU0HP33</accession>
<feature type="compositionally biased region" description="Low complexity" evidence="1">
    <location>
        <begin position="205"/>
        <end position="217"/>
    </location>
</feature>
<gene>
    <name evidence="2" type="ORF">QO016_002973</name>
</gene>
<name>A0ABU0HP33_9HYPH</name>
<sequence>MTSLVLLAAGAAWFGGRVEREAVPVSGRPAPSPAVPAFPAWIEVPYLSDPPDQGDGSNPVLPVAGQGLLFDPGLLGRPQDALQLPPRVDPHQLQIGLSPRDLATLSQMRPADTAPAATGMPSAPAEAVTPGSQASQVAPGGTVPATTPVLRVDPDPAPVPPLGSTAASAPVVIDGRSAPTVASPPPPGPAVSIDPAPATQATEGAAPAVQAREAAQASVGVQHPDTASRARSIRRPSPAPAIARPRTPARDADQTASIGRHRAVGPRLVAHPRASLGRGQPDAGQPASSPPASSGSWTLPPALAPTD</sequence>
<feature type="region of interest" description="Disordered" evidence="1">
    <location>
        <begin position="176"/>
        <end position="307"/>
    </location>
</feature>
<dbReference type="EMBL" id="JAUSVV010000006">
    <property type="protein sequence ID" value="MDQ0443470.1"/>
    <property type="molecule type" value="Genomic_DNA"/>
</dbReference>
<dbReference type="RefSeq" id="WP_307441406.1">
    <property type="nucleotide sequence ID" value="NZ_JAUSVV010000006.1"/>
</dbReference>
<evidence type="ECO:0000313" key="3">
    <source>
        <dbReference type="Proteomes" id="UP001236369"/>
    </source>
</evidence>
<keyword evidence="3" id="KW-1185">Reference proteome</keyword>
<feature type="region of interest" description="Disordered" evidence="1">
    <location>
        <begin position="112"/>
        <end position="142"/>
    </location>
</feature>
<organism evidence="2 3">
    <name type="scientific">Methylobacterium persicinum</name>
    <dbReference type="NCBI Taxonomy" id="374426"/>
    <lineage>
        <taxon>Bacteria</taxon>
        <taxon>Pseudomonadati</taxon>
        <taxon>Pseudomonadota</taxon>
        <taxon>Alphaproteobacteria</taxon>
        <taxon>Hyphomicrobiales</taxon>
        <taxon>Methylobacteriaceae</taxon>
        <taxon>Methylobacterium</taxon>
    </lineage>
</organism>
<proteinExistence type="predicted"/>
<protein>
    <submittedName>
        <fullName evidence="2">Uncharacterized protein</fullName>
    </submittedName>
</protein>
<evidence type="ECO:0000313" key="2">
    <source>
        <dbReference type="EMBL" id="MDQ0443470.1"/>
    </source>
</evidence>
<evidence type="ECO:0000256" key="1">
    <source>
        <dbReference type="SAM" id="MobiDB-lite"/>
    </source>
</evidence>
<reference evidence="2 3" key="1">
    <citation type="submission" date="2023-07" db="EMBL/GenBank/DDBJ databases">
        <title>Genomic Encyclopedia of Type Strains, Phase IV (KMG-IV): sequencing the most valuable type-strain genomes for metagenomic binning, comparative biology and taxonomic classification.</title>
        <authorList>
            <person name="Goeker M."/>
        </authorList>
    </citation>
    <scope>NUCLEOTIDE SEQUENCE [LARGE SCALE GENOMIC DNA]</scope>
    <source>
        <strain evidence="2 3">DSM 19562</strain>
    </source>
</reference>
<feature type="compositionally biased region" description="Low complexity" evidence="1">
    <location>
        <begin position="280"/>
        <end position="296"/>
    </location>
</feature>
<comment type="caution">
    <text evidence="2">The sequence shown here is derived from an EMBL/GenBank/DDBJ whole genome shotgun (WGS) entry which is preliminary data.</text>
</comment>